<feature type="region of interest" description="Disordered" evidence="1">
    <location>
        <begin position="1"/>
        <end position="62"/>
    </location>
</feature>
<proteinExistence type="predicted"/>
<keyword evidence="2" id="KW-0472">Membrane</keyword>
<feature type="compositionally biased region" description="Basic and acidic residues" evidence="1">
    <location>
        <begin position="1"/>
        <end position="16"/>
    </location>
</feature>
<name>A0ABV9DC14_9MICO</name>
<feature type="compositionally biased region" description="Low complexity" evidence="1">
    <location>
        <begin position="227"/>
        <end position="255"/>
    </location>
</feature>
<evidence type="ECO:0000256" key="1">
    <source>
        <dbReference type="SAM" id="MobiDB-lite"/>
    </source>
</evidence>
<sequence length="473" mass="47219">MAGRNPEEDAVARLRAADPGAGAQPDADRLARRTAALRHGDADGPGAVPEGVDELAPRRRRRQPWAAVAAVAASALVVGGVGFGLGRTTTPAIEADGTTSEGMRGGAAEVPAIAAQEDGGARTEALSGTADIAIAPGYGGRTVFTARGLPDAPGSAPAWAFDATQGFDAETVARVAGVLGLEGEPVSEDGMWRVGPVDGSAASVTLSADGTLTVGFSDPAGYPPVEADAATSAAAEPQARSEAGDAGEAEPAAPDHSSTVTPAGPGIAPVPESMPVEPVDPGPVDPAAAEDAVGTLRAVLTELGLDDGAVEYETQESWAGPAVVSVVARQVLGGSRTGLTWNADVTDGGTVLGFYGPAAPTVALGEYDVVSPAQAVERLTDPRFGAASSGIGIMAEPAPMPGWTWGDPPEAPPAPGAVVPWRVTTVTITGAELGVVHHTTEGGASLLLPAYTLTSDDGGQWTVLALADHELAF</sequence>
<accession>A0ABV9DC14</accession>
<evidence type="ECO:0000256" key="2">
    <source>
        <dbReference type="SAM" id="Phobius"/>
    </source>
</evidence>
<comment type="caution">
    <text evidence="3">The sequence shown here is derived from an EMBL/GenBank/DDBJ whole genome shotgun (WGS) entry which is preliminary data.</text>
</comment>
<dbReference type="EMBL" id="JBHSGF010000010">
    <property type="protein sequence ID" value="MFC4556235.1"/>
    <property type="molecule type" value="Genomic_DNA"/>
</dbReference>
<feature type="region of interest" description="Disordered" evidence="1">
    <location>
        <begin position="217"/>
        <end position="281"/>
    </location>
</feature>
<gene>
    <name evidence="3" type="ORF">ACFO3F_13335</name>
</gene>
<organism evidence="3 4">
    <name type="scientific">Georgenia faecalis</name>
    <dbReference type="NCBI Taxonomy" id="2483799"/>
    <lineage>
        <taxon>Bacteria</taxon>
        <taxon>Bacillati</taxon>
        <taxon>Actinomycetota</taxon>
        <taxon>Actinomycetes</taxon>
        <taxon>Micrococcales</taxon>
        <taxon>Bogoriellaceae</taxon>
        <taxon>Georgenia</taxon>
    </lineage>
</organism>
<keyword evidence="2" id="KW-0812">Transmembrane</keyword>
<feature type="transmembrane region" description="Helical" evidence="2">
    <location>
        <begin position="65"/>
        <end position="85"/>
    </location>
</feature>
<evidence type="ECO:0000313" key="4">
    <source>
        <dbReference type="Proteomes" id="UP001595955"/>
    </source>
</evidence>
<evidence type="ECO:0000313" key="3">
    <source>
        <dbReference type="EMBL" id="MFC4556235.1"/>
    </source>
</evidence>
<dbReference type="Proteomes" id="UP001595955">
    <property type="component" value="Unassembled WGS sequence"/>
</dbReference>
<dbReference type="RefSeq" id="WP_122825047.1">
    <property type="nucleotide sequence ID" value="NZ_CP033325.1"/>
</dbReference>
<keyword evidence="4" id="KW-1185">Reference proteome</keyword>
<reference evidence="4" key="1">
    <citation type="journal article" date="2019" name="Int. J. Syst. Evol. Microbiol.">
        <title>The Global Catalogue of Microorganisms (GCM) 10K type strain sequencing project: providing services to taxonomists for standard genome sequencing and annotation.</title>
        <authorList>
            <consortium name="The Broad Institute Genomics Platform"/>
            <consortium name="The Broad Institute Genome Sequencing Center for Infectious Disease"/>
            <person name="Wu L."/>
            <person name="Ma J."/>
        </authorList>
    </citation>
    <scope>NUCLEOTIDE SEQUENCE [LARGE SCALE GENOMIC DNA]</scope>
    <source>
        <strain evidence="4">JCM 3369</strain>
    </source>
</reference>
<keyword evidence="2" id="KW-1133">Transmembrane helix</keyword>
<protein>
    <submittedName>
        <fullName evidence="3">Uncharacterized protein</fullName>
    </submittedName>
</protein>